<dbReference type="Proteomes" id="UP001430679">
    <property type="component" value="Unassembled WGS sequence"/>
</dbReference>
<sequence>MAYSKITIQFNSIPIFNESIYFDQRNDAYSNFYRETFRDKRLGSYQAEQPKFNYENETYMGYASDFYRTAFNLDYNSANLYTVQSVRGEVGSGLGTVIITANFPNAVFENASASADVTFTIENEPALPDFNITNVSFSQSSTTPCQNVKVNVTTDHLATKVISPVSINPNSNNPISFDWLRGDTVNLVVEDSNGQQVAQSLSLPSLLNASNFVINVNNSPNGATVVIENINTSGLNLEYSLDSSTWQILNTFSGLEVGNFTLYVRDQLGCSFSKAFSVSEFGIQVPYFYMSKANAIRYANRITWGDSANYKTDENTLSFEVDVDVPYKEVQQFQSADIVPTQFKSNYSNIVAKIIKEDLSEVTIPIEKKTSNIGIKDKRDARKYNLGDGRTGIYFLSGNTYNYDTNAVTGTYSLNGNLPEWAIIGNYIIVGTSWFLIEEIAFDETKSADVVIFSQSYAGPEINLVVGSIFNRFNYEVYEYYIDMVDYIDQHFSVELVNSDPNFTTITHLSEEIWCKVKHEDTVEIKYRNTTNTDVFYATGIEFKVRVPLTIQKGVPDEESEIHKTDTDTILLTADLYEGDQFVFEPTTKEIWKKNMIALSHEKVWVNGVGYVKNGSFSTEGPLEKSNLYVLTANMLKTGNVYNSQGTGNIDFDGSQVEVPGLISTESGYVSY</sequence>
<evidence type="ECO:0000313" key="2">
    <source>
        <dbReference type="Proteomes" id="UP001430679"/>
    </source>
</evidence>
<organism evidence="1 2">
    <name type="scientific">Flavobacterium piscisymbiosum</name>
    <dbReference type="NCBI Taxonomy" id="2893753"/>
    <lineage>
        <taxon>Bacteria</taxon>
        <taxon>Pseudomonadati</taxon>
        <taxon>Bacteroidota</taxon>
        <taxon>Flavobacteriia</taxon>
        <taxon>Flavobacteriales</taxon>
        <taxon>Flavobacteriaceae</taxon>
        <taxon>Flavobacterium</taxon>
    </lineage>
</organism>
<evidence type="ECO:0000313" key="1">
    <source>
        <dbReference type="EMBL" id="MCC9066279.1"/>
    </source>
</evidence>
<dbReference type="EMBL" id="JAJJMM010000001">
    <property type="protein sequence ID" value="MCC9066279.1"/>
    <property type="molecule type" value="Genomic_DNA"/>
</dbReference>
<gene>
    <name evidence="1" type="ORF">LNP81_25095</name>
</gene>
<accession>A0ABS8MLA5</accession>
<proteinExistence type="predicted"/>
<dbReference type="RefSeq" id="WP_230040119.1">
    <property type="nucleotide sequence ID" value="NZ_JAJJMM010000001.1"/>
</dbReference>
<name>A0ABS8MLA5_9FLAO</name>
<comment type="caution">
    <text evidence="1">The sequence shown here is derived from an EMBL/GenBank/DDBJ whole genome shotgun (WGS) entry which is preliminary data.</text>
</comment>
<reference evidence="1" key="1">
    <citation type="submission" date="2021-11" db="EMBL/GenBank/DDBJ databases">
        <title>Description of novel Flavobacterium species.</title>
        <authorList>
            <person name="Saticioglu I.B."/>
            <person name="Ay H."/>
            <person name="Altun S."/>
            <person name="Duman M."/>
        </authorList>
    </citation>
    <scope>NUCLEOTIDE SEQUENCE</scope>
    <source>
        <strain evidence="1">F-30</strain>
    </source>
</reference>
<keyword evidence="2" id="KW-1185">Reference proteome</keyword>
<protein>
    <submittedName>
        <fullName evidence="1">Uncharacterized protein</fullName>
    </submittedName>
</protein>